<evidence type="ECO:0000313" key="1">
    <source>
        <dbReference type="EMBL" id="GGH71608.1"/>
    </source>
</evidence>
<sequence length="162" mass="19647">MREEKRIPRILSLLEALWKQQPELRFHQLISNLQHVYSDENANYGKQQVRKLDESGNWVPSACLDFFYLEDEKWEAFLQEQLTKTNDNILWFHHVTDHKDCTHFYIDEENELLLSSLHLVNHKYYPVYYDNEEKDYYIVNESGKRCYSIDIAVKVKMLKQRT</sequence>
<dbReference type="Proteomes" id="UP000602050">
    <property type="component" value="Unassembled WGS sequence"/>
</dbReference>
<evidence type="ECO:0000313" key="2">
    <source>
        <dbReference type="Proteomes" id="UP000602050"/>
    </source>
</evidence>
<organism evidence="1 2">
    <name type="scientific">Compostibacillus humi</name>
    <dbReference type="NCBI Taxonomy" id="1245525"/>
    <lineage>
        <taxon>Bacteria</taxon>
        <taxon>Bacillati</taxon>
        <taxon>Bacillota</taxon>
        <taxon>Bacilli</taxon>
        <taxon>Bacillales</taxon>
        <taxon>Bacillaceae</taxon>
        <taxon>Compostibacillus</taxon>
    </lineage>
</organism>
<protein>
    <submittedName>
        <fullName evidence="1">Uncharacterized protein</fullName>
    </submittedName>
</protein>
<name>A0A8J3EJG1_9BACI</name>
<dbReference type="RefSeq" id="WP_188391061.1">
    <property type="nucleotide sequence ID" value="NZ_BMEV01000010.1"/>
</dbReference>
<keyword evidence="2" id="KW-1185">Reference proteome</keyword>
<dbReference type="AlphaFoldDB" id="A0A8J3EJG1"/>
<gene>
    <name evidence="1" type="ORF">GCM10010978_07740</name>
</gene>
<dbReference type="EMBL" id="BMEV01000010">
    <property type="protein sequence ID" value="GGH71608.1"/>
    <property type="molecule type" value="Genomic_DNA"/>
</dbReference>
<reference evidence="1" key="2">
    <citation type="submission" date="2020-09" db="EMBL/GenBank/DDBJ databases">
        <authorList>
            <person name="Sun Q."/>
            <person name="Zhou Y."/>
        </authorList>
    </citation>
    <scope>NUCLEOTIDE SEQUENCE</scope>
    <source>
        <strain evidence="1">CGMCC 1.12360</strain>
    </source>
</reference>
<proteinExistence type="predicted"/>
<accession>A0A8J3EJG1</accession>
<comment type="caution">
    <text evidence="1">The sequence shown here is derived from an EMBL/GenBank/DDBJ whole genome shotgun (WGS) entry which is preliminary data.</text>
</comment>
<reference evidence="1" key="1">
    <citation type="journal article" date="2014" name="Int. J. Syst. Evol. Microbiol.">
        <title>Complete genome sequence of Corynebacterium casei LMG S-19264T (=DSM 44701T), isolated from a smear-ripened cheese.</title>
        <authorList>
            <consortium name="US DOE Joint Genome Institute (JGI-PGF)"/>
            <person name="Walter F."/>
            <person name="Albersmeier A."/>
            <person name="Kalinowski J."/>
            <person name="Ruckert C."/>
        </authorList>
    </citation>
    <scope>NUCLEOTIDE SEQUENCE</scope>
    <source>
        <strain evidence="1">CGMCC 1.12360</strain>
    </source>
</reference>